<reference evidence="2" key="1">
    <citation type="journal article" date="2014" name="Nat. Genet.">
        <title>Genome of the human hookworm Necator americanus.</title>
        <authorList>
            <person name="Tang Y.T."/>
            <person name="Gao X."/>
            <person name="Rosa B.A."/>
            <person name="Abubucker S."/>
            <person name="Hallsworth-Pepin K."/>
            <person name="Martin J."/>
            <person name="Tyagi R."/>
            <person name="Heizer E."/>
            <person name="Zhang X."/>
            <person name="Bhonagiri-Palsikar V."/>
            <person name="Minx P."/>
            <person name="Warren W.C."/>
            <person name="Wang Q."/>
            <person name="Zhan B."/>
            <person name="Hotez P.J."/>
            <person name="Sternberg P.W."/>
            <person name="Dougall A."/>
            <person name="Gaze S.T."/>
            <person name="Mulvenna J."/>
            <person name="Sotillo J."/>
            <person name="Ranganathan S."/>
            <person name="Rabelo E.M."/>
            <person name="Wilson R.K."/>
            <person name="Felgner P.L."/>
            <person name="Bethony J."/>
            <person name="Hawdon J.M."/>
            <person name="Gasser R.B."/>
            <person name="Loukas A."/>
            <person name="Mitreva M."/>
        </authorList>
    </citation>
    <scope>NUCLEOTIDE SEQUENCE [LARGE SCALE GENOMIC DNA]</scope>
</reference>
<keyword evidence="2" id="KW-1185">Reference proteome</keyword>
<dbReference type="Proteomes" id="UP000053676">
    <property type="component" value="Unassembled WGS sequence"/>
</dbReference>
<evidence type="ECO:0000313" key="2">
    <source>
        <dbReference type="Proteomes" id="UP000053676"/>
    </source>
</evidence>
<dbReference type="OrthoDB" id="10068793at2759"/>
<gene>
    <name evidence="1" type="ORF">NECAME_18818</name>
</gene>
<dbReference type="OMA" id="FHETESE"/>
<proteinExistence type="predicted"/>
<sequence>MRVETSGKQSLKITYYGNISQSTLEDWSNASL</sequence>
<evidence type="ECO:0000313" key="1">
    <source>
        <dbReference type="EMBL" id="ETN72494.1"/>
    </source>
</evidence>
<dbReference type="AlphaFoldDB" id="W2SRX2"/>
<dbReference type="KEGG" id="nai:NECAME_18818"/>
<name>W2SRX2_NECAM</name>
<accession>W2SRX2</accession>
<protein>
    <submittedName>
        <fullName evidence="1">Uncharacterized protein</fullName>
    </submittedName>
</protein>
<feature type="non-terminal residue" evidence="1">
    <location>
        <position position="32"/>
    </location>
</feature>
<organism evidence="1 2">
    <name type="scientific">Necator americanus</name>
    <name type="common">Human hookworm</name>
    <dbReference type="NCBI Taxonomy" id="51031"/>
    <lineage>
        <taxon>Eukaryota</taxon>
        <taxon>Metazoa</taxon>
        <taxon>Ecdysozoa</taxon>
        <taxon>Nematoda</taxon>
        <taxon>Chromadorea</taxon>
        <taxon>Rhabditida</taxon>
        <taxon>Rhabditina</taxon>
        <taxon>Rhabditomorpha</taxon>
        <taxon>Strongyloidea</taxon>
        <taxon>Ancylostomatidae</taxon>
        <taxon>Bunostominae</taxon>
        <taxon>Necator</taxon>
    </lineage>
</organism>
<dbReference type="EMBL" id="KI664113">
    <property type="protein sequence ID" value="ETN72494.1"/>
    <property type="molecule type" value="Genomic_DNA"/>
</dbReference>